<dbReference type="Gramene" id="CDF37665">
    <property type="protein sequence ID" value="CDF37665"/>
    <property type="gene ID" value="CHC_T00005882001"/>
</dbReference>
<gene>
    <name evidence="1" type="ORF">CHC_T00005882001</name>
</gene>
<evidence type="ECO:0000313" key="2">
    <source>
        <dbReference type="Proteomes" id="UP000012073"/>
    </source>
</evidence>
<organism evidence="1 2">
    <name type="scientific">Chondrus crispus</name>
    <name type="common">Carrageen Irish moss</name>
    <name type="synonym">Polymorpha crispa</name>
    <dbReference type="NCBI Taxonomy" id="2769"/>
    <lineage>
        <taxon>Eukaryota</taxon>
        <taxon>Rhodophyta</taxon>
        <taxon>Florideophyceae</taxon>
        <taxon>Rhodymeniophycidae</taxon>
        <taxon>Gigartinales</taxon>
        <taxon>Gigartinaceae</taxon>
        <taxon>Chondrus</taxon>
    </lineage>
</organism>
<protein>
    <submittedName>
        <fullName evidence="1">Uncharacterized protein</fullName>
    </submittedName>
</protein>
<accession>R7QJS7</accession>
<sequence length="58" mass="5935">MGGALGGGCGAEVDGGMDVIHTGAKISACFGQICCRSRRAVEVDRKCSQSNMPTVAKF</sequence>
<dbReference type="EMBL" id="HG001858">
    <property type="protein sequence ID" value="CDF37665.1"/>
    <property type="molecule type" value="Genomic_DNA"/>
</dbReference>
<keyword evidence="2" id="KW-1185">Reference proteome</keyword>
<dbReference type="RefSeq" id="XP_005717536.1">
    <property type="nucleotide sequence ID" value="XM_005717479.1"/>
</dbReference>
<dbReference type="KEGG" id="ccp:CHC_T00005882001"/>
<reference evidence="2" key="1">
    <citation type="journal article" date="2013" name="Proc. Natl. Acad. Sci. U.S.A.">
        <title>Genome structure and metabolic features in the red seaweed Chondrus crispus shed light on evolution of the Archaeplastida.</title>
        <authorList>
            <person name="Collen J."/>
            <person name="Porcel B."/>
            <person name="Carre W."/>
            <person name="Ball S.G."/>
            <person name="Chaparro C."/>
            <person name="Tonon T."/>
            <person name="Barbeyron T."/>
            <person name="Michel G."/>
            <person name="Noel B."/>
            <person name="Valentin K."/>
            <person name="Elias M."/>
            <person name="Artiguenave F."/>
            <person name="Arun A."/>
            <person name="Aury J.M."/>
            <person name="Barbosa-Neto J.F."/>
            <person name="Bothwell J.H."/>
            <person name="Bouget F.Y."/>
            <person name="Brillet L."/>
            <person name="Cabello-Hurtado F."/>
            <person name="Capella-Gutierrez S."/>
            <person name="Charrier B."/>
            <person name="Cladiere L."/>
            <person name="Cock J.M."/>
            <person name="Coelho S.M."/>
            <person name="Colleoni C."/>
            <person name="Czjzek M."/>
            <person name="Da Silva C."/>
            <person name="Delage L."/>
            <person name="Denoeud F."/>
            <person name="Deschamps P."/>
            <person name="Dittami S.M."/>
            <person name="Gabaldon T."/>
            <person name="Gachon C.M."/>
            <person name="Groisillier A."/>
            <person name="Herve C."/>
            <person name="Jabbari K."/>
            <person name="Katinka M."/>
            <person name="Kloareg B."/>
            <person name="Kowalczyk N."/>
            <person name="Labadie K."/>
            <person name="Leblanc C."/>
            <person name="Lopez P.J."/>
            <person name="McLachlan D.H."/>
            <person name="Meslet-Cladiere L."/>
            <person name="Moustafa A."/>
            <person name="Nehr Z."/>
            <person name="Nyvall Collen P."/>
            <person name="Panaud O."/>
            <person name="Partensky F."/>
            <person name="Poulain J."/>
            <person name="Rensing S.A."/>
            <person name="Rousvoal S."/>
            <person name="Samson G."/>
            <person name="Symeonidi A."/>
            <person name="Weissenbach J."/>
            <person name="Zambounis A."/>
            <person name="Wincker P."/>
            <person name="Boyen C."/>
        </authorList>
    </citation>
    <scope>NUCLEOTIDE SEQUENCE [LARGE SCALE GENOMIC DNA]</scope>
    <source>
        <strain evidence="2">cv. Stackhouse</strain>
    </source>
</reference>
<dbReference type="AlphaFoldDB" id="R7QJS7"/>
<dbReference type="Proteomes" id="UP000012073">
    <property type="component" value="Unassembled WGS sequence"/>
</dbReference>
<dbReference type="GeneID" id="17325253"/>
<proteinExistence type="predicted"/>
<name>R7QJS7_CHOCR</name>
<evidence type="ECO:0000313" key="1">
    <source>
        <dbReference type="EMBL" id="CDF37665.1"/>
    </source>
</evidence>